<accession>A0A9W9Z9I0</accession>
<sequence>MHENTRPSFQMKLLAKDGNATQFASYGLSTVGDQMRLKEIASEIPLVIRRHRKKHTALAEIMLYDLIFQEDICNLLHLLDLELLVKFASSHFYNAATLQFAETDFCDSHYY</sequence>
<gene>
    <name evidence="1" type="ORF">OS493_029338</name>
</gene>
<name>A0A9W9Z9I0_9CNID</name>
<keyword evidence="2" id="KW-1185">Reference proteome</keyword>
<dbReference type="Proteomes" id="UP001163046">
    <property type="component" value="Unassembled WGS sequence"/>
</dbReference>
<dbReference type="EMBL" id="MU826379">
    <property type="protein sequence ID" value="KAJ7377436.1"/>
    <property type="molecule type" value="Genomic_DNA"/>
</dbReference>
<reference evidence="1" key="1">
    <citation type="submission" date="2023-01" db="EMBL/GenBank/DDBJ databases">
        <title>Genome assembly of the deep-sea coral Lophelia pertusa.</title>
        <authorList>
            <person name="Herrera S."/>
            <person name="Cordes E."/>
        </authorList>
    </citation>
    <scope>NUCLEOTIDE SEQUENCE</scope>
    <source>
        <strain evidence="1">USNM1676648</strain>
        <tissue evidence="1">Polyp</tissue>
    </source>
</reference>
<dbReference type="OrthoDB" id="5988409at2759"/>
<comment type="caution">
    <text evidence="1">The sequence shown here is derived from an EMBL/GenBank/DDBJ whole genome shotgun (WGS) entry which is preliminary data.</text>
</comment>
<evidence type="ECO:0000313" key="2">
    <source>
        <dbReference type="Proteomes" id="UP001163046"/>
    </source>
</evidence>
<proteinExistence type="predicted"/>
<evidence type="ECO:0000313" key="1">
    <source>
        <dbReference type="EMBL" id="KAJ7377436.1"/>
    </source>
</evidence>
<dbReference type="AlphaFoldDB" id="A0A9W9Z9I0"/>
<organism evidence="1 2">
    <name type="scientific">Desmophyllum pertusum</name>
    <dbReference type="NCBI Taxonomy" id="174260"/>
    <lineage>
        <taxon>Eukaryota</taxon>
        <taxon>Metazoa</taxon>
        <taxon>Cnidaria</taxon>
        <taxon>Anthozoa</taxon>
        <taxon>Hexacorallia</taxon>
        <taxon>Scleractinia</taxon>
        <taxon>Caryophylliina</taxon>
        <taxon>Caryophylliidae</taxon>
        <taxon>Desmophyllum</taxon>
    </lineage>
</organism>
<protein>
    <submittedName>
        <fullName evidence="1">Uncharacterized protein</fullName>
    </submittedName>
</protein>